<organism evidence="1 2">
    <name type="scientific">Phycomyces blakesleeanus</name>
    <dbReference type="NCBI Taxonomy" id="4837"/>
    <lineage>
        <taxon>Eukaryota</taxon>
        <taxon>Fungi</taxon>
        <taxon>Fungi incertae sedis</taxon>
        <taxon>Mucoromycota</taxon>
        <taxon>Mucoromycotina</taxon>
        <taxon>Mucoromycetes</taxon>
        <taxon>Mucorales</taxon>
        <taxon>Phycomycetaceae</taxon>
        <taxon>Phycomyces</taxon>
    </lineage>
</organism>
<gene>
    <name evidence="1" type="ORF">J3Q64DRAFT_1610152</name>
</gene>
<accession>A0ABR3AV04</accession>
<dbReference type="EMBL" id="JBCLYO010000018">
    <property type="protein sequence ID" value="KAL0081217.1"/>
    <property type="molecule type" value="Genomic_DNA"/>
</dbReference>
<feature type="non-terminal residue" evidence="1">
    <location>
        <position position="153"/>
    </location>
</feature>
<evidence type="ECO:0000313" key="2">
    <source>
        <dbReference type="Proteomes" id="UP001448207"/>
    </source>
</evidence>
<reference evidence="1 2" key="1">
    <citation type="submission" date="2024-04" db="EMBL/GenBank/DDBJ databases">
        <title>Symmetric and asymmetric DNA N6-adenine methylation regulates different biological responses in Mucorales.</title>
        <authorList>
            <consortium name="Lawrence Berkeley National Laboratory"/>
            <person name="Lax C."/>
            <person name="Mondo S.J."/>
            <person name="Osorio-Concepcion M."/>
            <person name="Muszewska A."/>
            <person name="Corrochano-Luque M."/>
            <person name="Gutierrez G."/>
            <person name="Riley R."/>
            <person name="Lipzen A."/>
            <person name="Guo J."/>
            <person name="Hundley H."/>
            <person name="Amirebrahimi M."/>
            <person name="Ng V."/>
            <person name="Lorenzo-Gutierrez D."/>
            <person name="Binder U."/>
            <person name="Yang J."/>
            <person name="Song Y."/>
            <person name="Canovas D."/>
            <person name="Navarro E."/>
            <person name="Freitag M."/>
            <person name="Gabaldon T."/>
            <person name="Grigoriev I.V."/>
            <person name="Corrochano L.M."/>
            <person name="Nicolas F.E."/>
            <person name="Garre V."/>
        </authorList>
    </citation>
    <scope>NUCLEOTIDE SEQUENCE [LARGE SCALE GENOMIC DNA]</scope>
    <source>
        <strain evidence="1 2">L51</strain>
    </source>
</reference>
<name>A0ABR3AV04_PHYBL</name>
<feature type="non-terminal residue" evidence="1">
    <location>
        <position position="1"/>
    </location>
</feature>
<dbReference type="Proteomes" id="UP001448207">
    <property type="component" value="Unassembled WGS sequence"/>
</dbReference>
<proteinExistence type="predicted"/>
<comment type="caution">
    <text evidence="1">The sequence shown here is derived from an EMBL/GenBank/DDBJ whole genome shotgun (WGS) entry which is preliminary data.</text>
</comment>
<evidence type="ECO:0000313" key="1">
    <source>
        <dbReference type="EMBL" id="KAL0081217.1"/>
    </source>
</evidence>
<protein>
    <submittedName>
        <fullName evidence="1">Uncharacterized protein</fullName>
    </submittedName>
</protein>
<keyword evidence="2" id="KW-1185">Reference proteome</keyword>
<sequence>PKARPEVDTGFKSLKNENKWSFSIDAVVENQLYEFGKLQIGEYPSQSFIFGADDHKLYLEHGKSCLATFFLKKKSSIKFSYKSTVDIRKALNQKQSLKYSYPQDKYFDLDWIKQLIHMLLQEYEFDCFPNNHSENWYDIHVWCIIDRCFGNLK</sequence>